<dbReference type="Gene3D" id="1.10.10.10">
    <property type="entry name" value="Winged helix-like DNA-binding domain superfamily/Winged helix DNA-binding domain"/>
    <property type="match status" value="1"/>
</dbReference>
<organism evidence="2 3">
    <name type="scientific">Mammaliicoccus sciuri</name>
    <name type="common">Staphylococcus sciuri</name>
    <dbReference type="NCBI Taxonomy" id="1296"/>
    <lineage>
        <taxon>Bacteria</taxon>
        <taxon>Bacillati</taxon>
        <taxon>Bacillota</taxon>
        <taxon>Bacilli</taxon>
        <taxon>Bacillales</taxon>
        <taxon>Staphylococcaceae</taxon>
        <taxon>Mammaliicoccus</taxon>
    </lineage>
</organism>
<dbReference type="SUPFAM" id="SSF46785">
    <property type="entry name" value="Winged helix' DNA-binding domain"/>
    <property type="match status" value="1"/>
</dbReference>
<proteinExistence type="predicted"/>
<protein>
    <recommendedName>
        <fullName evidence="1">HTH hxlR-type domain-containing protein</fullName>
    </recommendedName>
</protein>
<dbReference type="InterPro" id="IPR002577">
    <property type="entry name" value="HTH_HxlR"/>
</dbReference>
<dbReference type="EMBL" id="CP022046">
    <property type="protein sequence ID" value="ASE33172.1"/>
    <property type="molecule type" value="Genomic_DNA"/>
</dbReference>
<evidence type="ECO:0000313" key="2">
    <source>
        <dbReference type="EMBL" id="ASE33172.1"/>
    </source>
</evidence>
<sequence>MTSINEVKIEQNINHLIQNYGIQLLNYMSDCERDEKALLSVFDKVDDQIIKASLELLKQNNLINIRTEEIMPPNIYYHLTKDGELILQMIYKFESLNFE</sequence>
<dbReference type="Proteomes" id="UP000197058">
    <property type="component" value="Chromosome"/>
</dbReference>
<dbReference type="RefSeq" id="WP_084755914.1">
    <property type="nucleotide sequence ID" value="NZ_CP022046.2"/>
</dbReference>
<evidence type="ECO:0000313" key="3">
    <source>
        <dbReference type="Proteomes" id="UP000197058"/>
    </source>
</evidence>
<name>A0AAI8GSU0_MAMSC</name>
<dbReference type="Pfam" id="PF01638">
    <property type="entry name" value="HxlR"/>
    <property type="match status" value="1"/>
</dbReference>
<evidence type="ECO:0000259" key="1">
    <source>
        <dbReference type="Pfam" id="PF01638"/>
    </source>
</evidence>
<dbReference type="InterPro" id="IPR036390">
    <property type="entry name" value="WH_DNA-bd_sf"/>
</dbReference>
<reference evidence="3" key="1">
    <citation type="submission" date="2017-06" db="EMBL/GenBank/DDBJ databases">
        <title>FDA dAtabase for Regulatory Grade micrObial Sequences (FDA-ARGOS): Supporting development and validation of Infectious Disease Dx tests.</title>
        <authorList>
            <person name="Goldberg B."/>
            <person name="Campos J."/>
            <person name="Tallon L."/>
            <person name="Sadzewicz L."/>
            <person name="Sengamalay N."/>
            <person name="Ott S."/>
            <person name="Godinez A."/>
            <person name="Nagaraj S."/>
            <person name="Vavikolanu K."/>
            <person name="Nadendla S."/>
            <person name="George J."/>
            <person name="Geyer C."/>
            <person name="Sichtig H."/>
        </authorList>
    </citation>
    <scope>NUCLEOTIDE SEQUENCE [LARGE SCALE GENOMIC DNA]</scope>
    <source>
        <strain evidence="3">FDAARGOS_285</strain>
    </source>
</reference>
<dbReference type="KEGG" id="sscu:CEP64_00730"/>
<dbReference type="InterPro" id="IPR036388">
    <property type="entry name" value="WH-like_DNA-bd_sf"/>
</dbReference>
<feature type="domain" description="HTH hxlR-type" evidence="1">
    <location>
        <begin position="35"/>
        <end position="92"/>
    </location>
</feature>
<dbReference type="AlphaFoldDB" id="A0AAI8GSU0"/>
<accession>A0AAI8GSU0</accession>
<gene>
    <name evidence="2" type="ORF">CEP64_00730</name>
</gene>